<evidence type="ECO:0000313" key="3">
    <source>
        <dbReference type="Proteomes" id="UP000460412"/>
    </source>
</evidence>
<dbReference type="CDD" id="cd00143">
    <property type="entry name" value="PP2Cc"/>
    <property type="match status" value="1"/>
</dbReference>
<dbReference type="Gene3D" id="3.60.40.10">
    <property type="entry name" value="PPM-type phosphatase domain"/>
    <property type="match status" value="1"/>
</dbReference>
<keyword evidence="3" id="KW-1185">Reference proteome</keyword>
<dbReference type="InterPro" id="IPR036457">
    <property type="entry name" value="PPM-type-like_dom_sf"/>
</dbReference>
<dbReference type="SMART" id="SM00332">
    <property type="entry name" value="PP2Cc"/>
    <property type="match status" value="1"/>
</dbReference>
<comment type="caution">
    <text evidence="2">The sequence shown here is derived from an EMBL/GenBank/DDBJ whole genome shotgun (WGS) entry which is preliminary data.</text>
</comment>
<dbReference type="AlphaFoldDB" id="A0A7X3SHI7"/>
<organism evidence="2 3">
    <name type="scientific">Sporofaciens musculi</name>
    <dbReference type="NCBI Taxonomy" id="2681861"/>
    <lineage>
        <taxon>Bacteria</taxon>
        <taxon>Bacillati</taxon>
        <taxon>Bacillota</taxon>
        <taxon>Clostridia</taxon>
        <taxon>Lachnospirales</taxon>
        <taxon>Lachnospiraceae</taxon>
        <taxon>Sporofaciens</taxon>
    </lineage>
</organism>
<dbReference type="SMART" id="SM00331">
    <property type="entry name" value="PP2C_SIG"/>
    <property type="match status" value="1"/>
</dbReference>
<dbReference type="EMBL" id="WUQX01000001">
    <property type="protein sequence ID" value="MXP74428.1"/>
    <property type="molecule type" value="Genomic_DNA"/>
</dbReference>
<dbReference type="PROSITE" id="PS51746">
    <property type="entry name" value="PPM_2"/>
    <property type="match status" value="1"/>
</dbReference>
<evidence type="ECO:0000259" key="1">
    <source>
        <dbReference type="PROSITE" id="PS51746"/>
    </source>
</evidence>
<dbReference type="Proteomes" id="UP000460412">
    <property type="component" value="Unassembled WGS sequence"/>
</dbReference>
<proteinExistence type="predicted"/>
<dbReference type="SUPFAM" id="SSF81606">
    <property type="entry name" value="PP2C-like"/>
    <property type="match status" value="1"/>
</dbReference>
<dbReference type="InterPro" id="IPR001932">
    <property type="entry name" value="PPM-type_phosphatase-like_dom"/>
</dbReference>
<reference evidence="2 3" key="1">
    <citation type="submission" date="2019-12" db="EMBL/GenBank/DDBJ databases">
        <title>Sporaefaciens musculi gen. nov., sp. nov., a novel bacterium isolated from the caecum of an obese mouse.</title>
        <authorList>
            <person name="Rasmussen T.S."/>
            <person name="Streidl T."/>
            <person name="Hitch T.C.A."/>
            <person name="Wortmann E."/>
            <person name="Deptula P."/>
            <person name="Hansen M."/>
            <person name="Nielsen D.S."/>
            <person name="Clavel T."/>
            <person name="Vogensen F.K."/>
        </authorList>
    </citation>
    <scope>NUCLEOTIDE SEQUENCE [LARGE SCALE GENOMIC DNA]</scope>
    <source>
        <strain evidence="2 3">WCA-9-b2</strain>
    </source>
</reference>
<accession>A0A7X3SHI7</accession>
<dbReference type="RefSeq" id="WP_159749726.1">
    <property type="nucleotide sequence ID" value="NZ_CASSPE010000001.1"/>
</dbReference>
<dbReference type="Pfam" id="PF13672">
    <property type="entry name" value="PP2C_2"/>
    <property type="match status" value="1"/>
</dbReference>
<sequence length="285" mass="32151">MRYLSAYYTDKGKRKGVNQDSLLVSKAKKRGREVVLAVICDGMGGLERGEAASFEVVCSFAAWLRESFSALAEEEEFEDELYDSWEMLFQSVHQKIKKYGKDHGIRIGTTATVMLLWQERLYIAHVGDCRIYEIEKQIRQLTKDQVKGSLGRDEDTASHILMQGVGASKTVRPVYHSKDVKENAVYLLCTDGFRHKISIQELEKEFAPKELADEKAMVRQGEKIAKEVIKRGERDNISVILLRTIPAPADCLAVEDSCEGEYSIDKEAIVSDMASIALHQNAQKP</sequence>
<evidence type="ECO:0000313" key="2">
    <source>
        <dbReference type="EMBL" id="MXP74428.1"/>
    </source>
</evidence>
<name>A0A7X3SHI7_9FIRM</name>
<gene>
    <name evidence="2" type="ORF">GN277_03020</name>
</gene>
<protein>
    <submittedName>
        <fullName evidence="2">Serine/threonine-protein phosphatase</fullName>
    </submittedName>
</protein>
<feature type="domain" description="PPM-type phosphatase" evidence="1">
    <location>
        <begin position="4"/>
        <end position="244"/>
    </location>
</feature>